<keyword evidence="19 27" id="KW-0472">Membrane</keyword>
<keyword evidence="16" id="KW-0735">Signal-anchor</keyword>
<feature type="domain" description="Penicillin-binding protein OB-like" evidence="30">
    <location>
        <begin position="323"/>
        <end position="442"/>
    </location>
</feature>
<evidence type="ECO:0000256" key="19">
    <source>
        <dbReference type="ARBA" id="ARBA00023136"/>
    </source>
</evidence>
<keyword evidence="12" id="KW-0808">Transferase</keyword>
<evidence type="ECO:0000256" key="25">
    <source>
        <dbReference type="ARBA" id="ARBA00049902"/>
    </source>
</evidence>
<proteinExistence type="inferred from homology"/>
<evidence type="ECO:0000256" key="9">
    <source>
        <dbReference type="ARBA" id="ARBA00022645"/>
    </source>
</evidence>
<evidence type="ECO:0000313" key="32">
    <source>
        <dbReference type="Proteomes" id="UP001595528"/>
    </source>
</evidence>
<reference evidence="32" key="1">
    <citation type="journal article" date="2019" name="Int. J. Syst. Evol. Microbiol.">
        <title>The Global Catalogue of Microorganisms (GCM) 10K type strain sequencing project: providing services to taxonomists for standard genome sequencing and annotation.</title>
        <authorList>
            <consortium name="The Broad Institute Genomics Platform"/>
            <consortium name="The Broad Institute Genome Sequencing Center for Infectious Disease"/>
            <person name="Wu L."/>
            <person name="Ma J."/>
        </authorList>
    </citation>
    <scope>NUCLEOTIDE SEQUENCE [LARGE SCALE GENOMIC DNA]</scope>
    <source>
        <strain evidence="32">KCTC 42964</strain>
    </source>
</reference>
<dbReference type="Gene3D" id="3.40.710.10">
    <property type="entry name" value="DD-peptidase/beta-lactamase superfamily"/>
    <property type="match status" value="2"/>
</dbReference>
<evidence type="ECO:0000259" key="28">
    <source>
        <dbReference type="Pfam" id="PF00905"/>
    </source>
</evidence>
<feature type="domain" description="Penicillin-binding protein transpeptidase" evidence="28">
    <location>
        <begin position="444"/>
        <end position="737"/>
    </location>
</feature>
<feature type="region of interest" description="Disordered" evidence="26">
    <location>
        <begin position="782"/>
        <end position="833"/>
    </location>
</feature>
<sequence>MSILRFFSFLVLLGVIGAIAVAGVVVYGLWHYGRDLPEYAQLAEYEPPVASRAYAGDGRLLAEFARENRLYVPIESIPKRVKDAFLAAEDKYFYDHKGVNFLSIGRAVLQNVQNYLDNRRPVGASTITQQVAKNFLLTNEVSVDRKVREALLAMRIEKALSKDRILELYLNEIFLGHRSYGVAAAALNYFDKTLEELTIEEAAFLAALPKGPSNYDPERHPARAKQRRDWVIGEMAEAGFIGAAEAVAAKAVPLTLRPRRKVETVDADWISEEVRRTLLDRMGEEAVYGGGLMVSSTVDPDLQALGERVLRDGLEAYDRRHGWRGPLAELSMDALASDRAAAAALAELPDSKGLRPGWERAVVTDIDAKGVGIVFADARSGRIPFAAMEWARPWREEQRVGREPRKPSDVLNPGDVVAVSPRRNKEGAAVEGEFALEQVPDVNGALVAMDPHTGRVLAMVGGWDFQSNQYNRATQARRQPGSAFKPFVYAAALDSGYTPATIVVDGPISLPQGPGLPDWTPTNYSNRYYGPSTMRLGLEKSRNLMTVRMAHDIGMEKIVDYARRFGVDENMPALLAMSLGSGETTLMDMSAAYAEFVNGGKKITPTLIDRVQDRNGRTVYRHDTRPCDACEPLDFATAEVPRIPDTREQIIDPHTAYQVVSMLEGVVQRGTGARISAIGKPLAGKTGTTNDSKDAWFMGFSPDLVVGVFVGFDDPKTLGPRETGSSAAVPIFKAFMEEALADDPGTPFRVPPGIRLVRVNAATGEPARYGDTKTILEAFKPGTEPNALDRPRGAAWGSGGFDDGDGIDRAGLSGTSAAPDRREAVTTGTGGLY</sequence>
<evidence type="ECO:0000256" key="8">
    <source>
        <dbReference type="ARBA" id="ARBA00022519"/>
    </source>
</evidence>
<keyword evidence="11" id="KW-0328">Glycosyltransferase</keyword>
<dbReference type="InterPro" id="IPR023346">
    <property type="entry name" value="Lysozyme-like_dom_sf"/>
</dbReference>
<dbReference type="EC" id="3.4.16.4" evidence="5"/>
<evidence type="ECO:0000256" key="4">
    <source>
        <dbReference type="ARBA" id="ARBA00007739"/>
    </source>
</evidence>
<dbReference type="InterPro" id="IPR001460">
    <property type="entry name" value="PCN-bd_Tpept"/>
</dbReference>
<evidence type="ECO:0000256" key="5">
    <source>
        <dbReference type="ARBA" id="ARBA00012448"/>
    </source>
</evidence>
<dbReference type="EC" id="2.4.99.28" evidence="24"/>
<dbReference type="NCBIfam" id="TIGR02074">
    <property type="entry name" value="PBP_1a_fam"/>
    <property type="match status" value="1"/>
</dbReference>
<dbReference type="Pfam" id="PF17092">
    <property type="entry name" value="PCB_OB"/>
    <property type="match status" value="1"/>
</dbReference>
<evidence type="ECO:0000256" key="17">
    <source>
        <dbReference type="ARBA" id="ARBA00022984"/>
    </source>
</evidence>
<evidence type="ECO:0000256" key="20">
    <source>
        <dbReference type="ARBA" id="ARBA00023251"/>
    </source>
</evidence>
<keyword evidence="9" id="KW-0121">Carboxypeptidase</keyword>
<feature type="transmembrane region" description="Helical" evidence="27">
    <location>
        <begin position="7"/>
        <end position="30"/>
    </location>
</feature>
<evidence type="ECO:0000256" key="14">
    <source>
        <dbReference type="ARBA" id="ARBA00022801"/>
    </source>
</evidence>
<name>A0ABV7KX17_9PROT</name>
<comment type="catalytic activity">
    <reaction evidence="25">
        <text>[GlcNAc-(1-&gt;4)-Mur2Ac(oyl-L-Ala-gamma-D-Glu-L-Lys-D-Ala-D-Ala)](n)-di-trans,octa-cis-undecaprenyl diphosphate + beta-D-GlcNAc-(1-&gt;4)-Mur2Ac(oyl-L-Ala-gamma-D-Glu-L-Lys-D-Ala-D-Ala)-di-trans,octa-cis-undecaprenyl diphosphate = [GlcNAc-(1-&gt;4)-Mur2Ac(oyl-L-Ala-gamma-D-Glu-L-Lys-D-Ala-D-Ala)](n+1)-di-trans,octa-cis-undecaprenyl diphosphate + di-trans,octa-cis-undecaprenyl diphosphate + H(+)</text>
        <dbReference type="Rhea" id="RHEA:23708"/>
        <dbReference type="Rhea" id="RHEA-COMP:9602"/>
        <dbReference type="Rhea" id="RHEA-COMP:9603"/>
        <dbReference type="ChEBI" id="CHEBI:15378"/>
        <dbReference type="ChEBI" id="CHEBI:58405"/>
        <dbReference type="ChEBI" id="CHEBI:60033"/>
        <dbReference type="ChEBI" id="CHEBI:78435"/>
        <dbReference type="EC" id="2.4.99.28"/>
    </reaction>
</comment>
<feature type="domain" description="Glycosyl transferase family 51" evidence="29">
    <location>
        <begin position="58"/>
        <end position="235"/>
    </location>
</feature>
<keyword evidence="10" id="KW-0645">Protease</keyword>
<comment type="similarity">
    <text evidence="3">In the C-terminal section; belongs to the transpeptidase family.</text>
</comment>
<dbReference type="Pfam" id="PF00912">
    <property type="entry name" value="Transgly"/>
    <property type="match status" value="1"/>
</dbReference>
<dbReference type="InterPro" id="IPR050396">
    <property type="entry name" value="Glycosyltr_51/Transpeptidase"/>
</dbReference>
<dbReference type="Pfam" id="PF00905">
    <property type="entry name" value="Transpeptidase"/>
    <property type="match status" value="1"/>
</dbReference>
<dbReference type="RefSeq" id="WP_379898845.1">
    <property type="nucleotide sequence ID" value="NZ_JBHRTR010000015.1"/>
</dbReference>
<evidence type="ECO:0000259" key="30">
    <source>
        <dbReference type="Pfam" id="PF17092"/>
    </source>
</evidence>
<dbReference type="InterPro" id="IPR036950">
    <property type="entry name" value="PBP_transglycosylase"/>
</dbReference>
<dbReference type="Gene3D" id="1.10.3810.10">
    <property type="entry name" value="Biosynthetic peptidoglycan transglycosylase-like"/>
    <property type="match status" value="1"/>
</dbReference>
<keyword evidence="20" id="KW-0046">Antibiotic resistance</keyword>
<keyword evidence="13 27" id="KW-0812">Transmembrane</keyword>
<keyword evidence="15" id="KW-0133">Cell shape</keyword>
<evidence type="ECO:0000256" key="6">
    <source>
        <dbReference type="ARBA" id="ARBA00018638"/>
    </source>
</evidence>
<evidence type="ECO:0000256" key="16">
    <source>
        <dbReference type="ARBA" id="ARBA00022968"/>
    </source>
</evidence>
<comment type="catalytic activity">
    <reaction evidence="23">
        <text>Preferential cleavage: (Ac)2-L-Lys-D-Ala-|-D-Ala. Also transpeptidation of peptidyl-alanyl moieties that are N-acyl substituents of D-alanine.</text>
        <dbReference type="EC" id="3.4.16.4"/>
    </reaction>
</comment>
<dbReference type="Proteomes" id="UP001595528">
    <property type="component" value="Unassembled WGS sequence"/>
</dbReference>
<keyword evidence="18 27" id="KW-1133">Transmembrane helix</keyword>
<evidence type="ECO:0000256" key="18">
    <source>
        <dbReference type="ARBA" id="ARBA00022989"/>
    </source>
</evidence>
<evidence type="ECO:0000256" key="22">
    <source>
        <dbReference type="ARBA" id="ARBA00023316"/>
    </source>
</evidence>
<dbReference type="EMBL" id="JBHRTR010000015">
    <property type="protein sequence ID" value="MFC3226725.1"/>
    <property type="molecule type" value="Genomic_DNA"/>
</dbReference>
<dbReference type="PANTHER" id="PTHR32282:SF27">
    <property type="entry name" value="PENICILLIN-BINDING PROTEIN 1A"/>
    <property type="match status" value="1"/>
</dbReference>
<keyword evidence="17" id="KW-0573">Peptidoglycan synthesis</keyword>
<keyword evidence="14" id="KW-0378">Hydrolase</keyword>
<evidence type="ECO:0000256" key="15">
    <source>
        <dbReference type="ARBA" id="ARBA00022960"/>
    </source>
</evidence>
<dbReference type="SUPFAM" id="SSF53955">
    <property type="entry name" value="Lysozyme-like"/>
    <property type="match status" value="1"/>
</dbReference>
<dbReference type="InterPro" id="IPR031376">
    <property type="entry name" value="PCB_OB"/>
</dbReference>
<gene>
    <name evidence="31" type="ORF">ACFOGJ_05755</name>
</gene>
<evidence type="ECO:0000256" key="27">
    <source>
        <dbReference type="SAM" id="Phobius"/>
    </source>
</evidence>
<evidence type="ECO:0000259" key="29">
    <source>
        <dbReference type="Pfam" id="PF00912"/>
    </source>
</evidence>
<keyword evidence="32" id="KW-1185">Reference proteome</keyword>
<evidence type="ECO:0000256" key="10">
    <source>
        <dbReference type="ARBA" id="ARBA00022670"/>
    </source>
</evidence>
<keyword evidence="21" id="KW-0511">Multifunctional enzyme</keyword>
<accession>A0ABV7KX17</accession>
<keyword evidence="8" id="KW-0997">Cell inner membrane</keyword>
<comment type="subcellular location">
    <subcellularLocation>
        <location evidence="1">Cell inner membrane</location>
        <topology evidence="1">Single-pass type II membrane protein</topology>
    </subcellularLocation>
</comment>
<evidence type="ECO:0000256" key="11">
    <source>
        <dbReference type="ARBA" id="ARBA00022676"/>
    </source>
</evidence>
<comment type="pathway">
    <text evidence="2">Cell wall biogenesis; peptidoglycan biosynthesis.</text>
</comment>
<evidence type="ECO:0000256" key="2">
    <source>
        <dbReference type="ARBA" id="ARBA00004752"/>
    </source>
</evidence>
<dbReference type="SUPFAM" id="SSF56601">
    <property type="entry name" value="beta-lactamase/transpeptidase-like"/>
    <property type="match status" value="1"/>
</dbReference>
<dbReference type="PANTHER" id="PTHR32282">
    <property type="entry name" value="BINDING PROTEIN TRANSPEPTIDASE, PUTATIVE-RELATED"/>
    <property type="match status" value="1"/>
</dbReference>
<evidence type="ECO:0000256" key="13">
    <source>
        <dbReference type="ARBA" id="ARBA00022692"/>
    </source>
</evidence>
<protein>
    <recommendedName>
        <fullName evidence="6">Penicillin-binding protein 1A</fullName>
        <ecNumber evidence="24">2.4.99.28</ecNumber>
        <ecNumber evidence="5">3.4.16.4</ecNumber>
    </recommendedName>
</protein>
<evidence type="ECO:0000256" key="1">
    <source>
        <dbReference type="ARBA" id="ARBA00004249"/>
    </source>
</evidence>
<evidence type="ECO:0000256" key="26">
    <source>
        <dbReference type="SAM" id="MobiDB-lite"/>
    </source>
</evidence>
<dbReference type="InterPro" id="IPR001264">
    <property type="entry name" value="Glyco_trans_51"/>
</dbReference>
<comment type="caution">
    <text evidence="31">The sequence shown here is derived from an EMBL/GenBank/DDBJ whole genome shotgun (WGS) entry which is preliminary data.</text>
</comment>
<evidence type="ECO:0000256" key="23">
    <source>
        <dbReference type="ARBA" id="ARBA00034000"/>
    </source>
</evidence>
<evidence type="ECO:0000313" key="31">
    <source>
        <dbReference type="EMBL" id="MFC3226725.1"/>
    </source>
</evidence>
<evidence type="ECO:0000256" key="21">
    <source>
        <dbReference type="ARBA" id="ARBA00023268"/>
    </source>
</evidence>
<evidence type="ECO:0000256" key="24">
    <source>
        <dbReference type="ARBA" id="ARBA00044770"/>
    </source>
</evidence>
<comment type="similarity">
    <text evidence="4">In the N-terminal section; belongs to the glycosyltransferase 51 family.</text>
</comment>
<organism evidence="31 32">
    <name type="scientific">Marinibaculum pumilum</name>
    <dbReference type="NCBI Taxonomy" id="1766165"/>
    <lineage>
        <taxon>Bacteria</taxon>
        <taxon>Pseudomonadati</taxon>
        <taxon>Pseudomonadota</taxon>
        <taxon>Alphaproteobacteria</taxon>
        <taxon>Rhodospirillales</taxon>
        <taxon>Rhodospirillaceae</taxon>
        <taxon>Marinibaculum</taxon>
    </lineage>
</organism>
<evidence type="ECO:0000256" key="7">
    <source>
        <dbReference type="ARBA" id="ARBA00022475"/>
    </source>
</evidence>
<keyword evidence="7" id="KW-1003">Cell membrane</keyword>
<dbReference type="InterPro" id="IPR012338">
    <property type="entry name" value="Beta-lactam/transpept-like"/>
</dbReference>
<keyword evidence="22" id="KW-0961">Cell wall biogenesis/degradation</keyword>
<evidence type="ECO:0000256" key="12">
    <source>
        <dbReference type="ARBA" id="ARBA00022679"/>
    </source>
</evidence>
<evidence type="ECO:0000256" key="3">
    <source>
        <dbReference type="ARBA" id="ARBA00007090"/>
    </source>
</evidence>